<dbReference type="InterPro" id="IPR024775">
    <property type="entry name" value="DinB-like"/>
</dbReference>
<protein>
    <submittedName>
        <fullName evidence="2">DinB family protein</fullName>
    </submittedName>
</protein>
<accession>A0A518V3C4</accession>
<sequence length="160" mass="18087">MNIHEVRAELVKAVEGLSDTDINQVALEEVWTIGQVLEHLYLVEWAVAQNAKRVLANEDVITEPKPISLTLDRSKKLQAPAPYEPTTEPKHVEELLQKLEAARTSLLAVFEGAEISQRAKKAFPHPVFGLLDMNQWLEFIGLHEQRHLEQIKEIKAGLVV</sequence>
<dbReference type="InterPro" id="IPR034660">
    <property type="entry name" value="DinB/YfiT-like"/>
</dbReference>
<dbReference type="Gene3D" id="1.20.120.450">
    <property type="entry name" value="dinb family like domain"/>
    <property type="match status" value="1"/>
</dbReference>
<dbReference type="Pfam" id="PF12867">
    <property type="entry name" value="DinB_2"/>
    <property type="match status" value="1"/>
</dbReference>
<evidence type="ECO:0000313" key="2">
    <source>
        <dbReference type="EMBL" id="QDX91473.1"/>
    </source>
</evidence>
<name>A0A518V3C4_BRELA</name>
<feature type="domain" description="DinB-like" evidence="1">
    <location>
        <begin position="3"/>
        <end position="151"/>
    </location>
</feature>
<gene>
    <name evidence="2" type="ORF">EEL30_03220</name>
</gene>
<organism evidence="2 3">
    <name type="scientific">Brevibacillus laterosporus</name>
    <name type="common">Bacillus laterosporus</name>
    <dbReference type="NCBI Taxonomy" id="1465"/>
    <lineage>
        <taxon>Bacteria</taxon>
        <taxon>Bacillati</taxon>
        <taxon>Bacillota</taxon>
        <taxon>Bacilli</taxon>
        <taxon>Bacillales</taxon>
        <taxon>Paenibacillaceae</taxon>
        <taxon>Brevibacillus</taxon>
    </lineage>
</organism>
<dbReference type="AlphaFoldDB" id="A0A518V3C4"/>
<evidence type="ECO:0000313" key="3">
    <source>
        <dbReference type="Proteomes" id="UP000319432"/>
    </source>
</evidence>
<reference evidence="2 3" key="1">
    <citation type="submission" date="2018-11" db="EMBL/GenBank/DDBJ databases">
        <title>Phylogenetic determinants of toxin gene distribution in genomes of Brevibacillus laterosporus.</title>
        <authorList>
            <person name="Glare T.R."/>
            <person name="Durrant A."/>
            <person name="Berry C."/>
            <person name="Palma L."/>
            <person name="Ormskirk M."/>
            <person name="Cox M.O."/>
        </authorList>
    </citation>
    <scope>NUCLEOTIDE SEQUENCE [LARGE SCALE GENOMIC DNA]</scope>
    <source>
        <strain evidence="2 3">1821L</strain>
    </source>
</reference>
<evidence type="ECO:0000259" key="1">
    <source>
        <dbReference type="Pfam" id="PF12867"/>
    </source>
</evidence>
<proteinExistence type="predicted"/>
<keyword evidence="3" id="KW-1185">Reference proteome</keyword>
<dbReference type="EMBL" id="CP033464">
    <property type="protein sequence ID" value="QDX91473.1"/>
    <property type="molecule type" value="Genomic_DNA"/>
</dbReference>
<dbReference type="OrthoDB" id="5464839at2"/>
<dbReference type="Proteomes" id="UP000319432">
    <property type="component" value="Chromosome"/>
</dbReference>
<dbReference type="SUPFAM" id="SSF109854">
    <property type="entry name" value="DinB/YfiT-like putative metalloenzymes"/>
    <property type="match status" value="1"/>
</dbReference>